<dbReference type="EMBL" id="OU503039">
    <property type="protein sequence ID" value="CAI9758948.1"/>
    <property type="molecule type" value="Genomic_DNA"/>
</dbReference>
<dbReference type="GO" id="GO:0071763">
    <property type="term" value="P:nuclear membrane organization"/>
    <property type="evidence" value="ECO:0007669"/>
    <property type="project" value="TreeGrafter"/>
</dbReference>
<feature type="region of interest" description="Disordered" evidence="1">
    <location>
        <begin position="18"/>
        <end position="48"/>
    </location>
</feature>
<evidence type="ECO:0008006" key="4">
    <source>
        <dbReference type="Google" id="ProtNLM"/>
    </source>
</evidence>
<protein>
    <recommendedName>
        <fullName evidence="4">Nuclear pore complex protein NUP1</fullName>
    </recommendedName>
</protein>
<sequence>MEDTKTTVSLYAADHGCEGRGAGGKFRKPSGRKPPAMPYARPPPTNNQNGRGWLSKIVVPACRLITGGATKIFPSFFSKSASSPALPLAGNNDRLDAELPANAEDSVKGSSSSLQFRSAEIGGPSEVADGLNQVFDHNEFVQDKVKNSSDGTDFSRFEQLLKGKTFSREEINHLLEILNSRADMEGEKKNPSGGDAELVMLTQEIPRTPVEEKQQDTNRPIIGTPIQKSDVTRTQKIPRTPLEGKQEERERHIGTSLQKTDVKDAIGASPVDIAQAYMGSRTSERGHDPYSLMLKSKRAQQSQRGRYGHVDFPRTPYSRTIASKSSIKLQADSRFQNRSSTLFQQAHTSIYGQEKGGDAVESYGSVGPIRRIRNKFASEFRPRGSIFQKSSIDAHPEMVKPTLSKGLLPSTEKKLERGETSSASKYMIEEPAVGSSESGFQNLNQSSPSEAVRKILEHLDKNKPTPKEKAAELKLATTWRKTPDDASDAVPKGNVSSLKFRELSSHKNTSLEKGRDEVNGNANENAKASTTGVFFPSMIPGANEIPAFGFKRTFDPQVKNLDEKSFIITSNGQKETTNPTGLVPSKDQSTLSHGDNPFLPSSSISRPNPNAVSSVNGLGFIFPISASSGFLSEPLTPSIVHSSSTSAPSQPKDVPAAVPSYSFGTNKSTRLVFSFPSTSSTSQPDSSDIKFQFGSDKKARLSFRTLGKDTICC</sequence>
<dbReference type="Proteomes" id="UP000834106">
    <property type="component" value="Chromosome 4"/>
</dbReference>
<keyword evidence="3" id="KW-1185">Reference proteome</keyword>
<evidence type="ECO:0000313" key="3">
    <source>
        <dbReference type="Proteomes" id="UP000834106"/>
    </source>
</evidence>
<dbReference type="AlphaFoldDB" id="A0AAD1YWZ1"/>
<organism evidence="2 3">
    <name type="scientific">Fraxinus pennsylvanica</name>
    <dbReference type="NCBI Taxonomy" id="56036"/>
    <lineage>
        <taxon>Eukaryota</taxon>
        <taxon>Viridiplantae</taxon>
        <taxon>Streptophyta</taxon>
        <taxon>Embryophyta</taxon>
        <taxon>Tracheophyta</taxon>
        <taxon>Spermatophyta</taxon>
        <taxon>Magnoliopsida</taxon>
        <taxon>eudicotyledons</taxon>
        <taxon>Gunneridae</taxon>
        <taxon>Pentapetalae</taxon>
        <taxon>asterids</taxon>
        <taxon>lamiids</taxon>
        <taxon>Lamiales</taxon>
        <taxon>Oleaceae</taxon>
        <taxon>Oleeae</taxon>
        <taxon>Fraxinus</taxon>
    </lineage>
</organism>
<proteinExistence type="predicted"/>
<feature type="compositionally biased region" description="Pro residues" evidence="1">
    <location>
        <begin position="35"/>
        <end position="45"/>
    </location>
</feature>
<feature type="region of interest" description="Disordered" evidence="1">
    <location>
        <begin position="505"/>
        <end position="524"/>
    </location>
</feature>
<dbReference type="PANTHER" id="PTHR33416">
    <property type="entry name" value="NUCLEAR PORE COMPLEX PROTEIN NUP1"/>
    <property type="match status" value="1"/>
</dbReference>
<reference evidence="2" key="1">
    <citation type="submission" date="2023-05" db="EMBL/GenBank/DDBJ databases">
        <authorList>
            <person name="Huff M."/>
        </authorList>
    </citation>
    <scope>NUCLEOTIDE SEQUENCE</scope>
</reference>
<evidence type="ECO:0000256" key="1">
    <source>
        <dbReference type="SAM" id="MobiDB-lite"/>
    </source>
</evidence>
<feature type="region of interest" description="Disordered" evidence="1">
    <location>
        <begin position="571"/>
        <end position="605"/>
    </location>
</feature>
<gene>
    <name evidence="2" type="ORF">FPE_LOCUS6378</name>
</gene>
<name>A0AAD1YWZ1_9LAMI</name>
<dbReference type="GO" id="GO:0005635">
    <property type="term" value="C:nuclear envelope"/>
    <property type="evidence" value="ECO:0007669"/>
    <property type="project" value="TreeGrafter"/>
</dbReference>
<feature type="compositionally biased region" description="Basic and acidic residues" evidence="1">
    <location>
        <begin position="505"/>
        <end position="518"/>
    </location>
</feature>
<dbReference type="PANTHER" id="PTHR33416:SF18">
    <property type="entry name" value="NUCLEOPORIN-LIKE PROTEIN"/>
    <property type="match status" value="1"/>
</dbReference>
<evidence type="ECO:0000313" key="2">
    <source>
        <dbReference type="EMBL" id="CAI9758948.1"/>
    </source>
</evidence>
<feature type="region of interest" description="Disordered" evidence="1">
    <location>
        <begin position="402"/>
        <end position="422"/>
    </location>
</feature>
<accession>A0AAD1YWZ1</accession>